<comment type="caution">
    <text evidence="1">The sequence shown here is derived from an EMBL/GenBank/DDBJ whole genome shotgun (WGS) entry which is preliminary data.</text>
</comment>
<evidence type="ECO:0000313" key="1">
    <source>
        <dbReference type="EMBL" id="GAA3730342.1"/>
    </source>
</evidence>
<reference evidence="2" key="1">
    <citation type="journal article" date="2019" name="Int. J. Syst. Evol. Microbiol.">
        <title>The Global Catalogue of Microorganisms (GCM) 10K type strain sequencing project: providing services to taxonomists for standard genome sequencing and annotation.</title>
        <authorList>
            <consortium name="The Broad Institute Genomics Platform"/>
            <consortium name="The Broad Institute Genome Sequencing Center for Infectious Disease"/>
            <person name="Wu L."/>
            <person name="Ma J."/>
        </authorList>
    </citation>
    <scope>NUCLEOTIDE SEQUENCE [LARGE SCALE GENOMIC DNA]</scope>
    <source>
        <strain evidence="2">JCM 16949</strain>
    </source>
</reference>
<protein>
    <submittedName>
        <fullName evidence="1">Uncharacterized protein</fullName>
    </submittedName>
</protein>
<name>A0ABP7F4Q5_9MICO</name>
<sequence length="89" mass="10091">MSAPELTPAQRVKVDGFGIHHEDAIAVIARHVLAHRRDRDWLYGWDFYPEIGEHDWARVEAVLSAASPYPSNAEFEAAYEYLSGRAEHA</sequence>
<evidence type="ECO:0000313" key="2">
    <source>
        <dbReference type="Proteomes" id="UP001501004"/>
    </source>
</evidence>
<keyword evidence="2" id="KW-1185">Reference proteome</keyword>
<organism evidence="1 2">
    <name type="scientific">Leifsonella bigeumensis</name>
    <dbReference type="NCBI Taxonomy" id="433643"/>
    <lineage>
        <taxon>Bacteria</taxon>
        <taxon>Bacillati</taxon>
        <taxon>Actinomycetota</taxon>
        <taxon>Actinomycetes</taxon>
        <taxon>Micrococcales</taxon>
        <taxon>Microbacteriaceae</taxon>
        <taxon>Leifsonella</taxon>
    </lineage>
</organism>
<gene>
    <name evidence="1" type="ORF">GCM10022239_03670</name>
</gene>
<dbReference type="RefSeq" id="WP_344753105.1">
    <property type="nucleotide sequence ID" value="NZ_BAABAE010000001.1"/>
</dbReference>
<accession>A0ABP7F4Q5</accession>
<proteinExistence type="predicted"/>
<dbReference type="EMBL" id="BAABAE010000001">
    <property type="protein sequence ID" value="GAA3730342.1"/>
    <property type="molecule type" value="Genomic_DNA"/>
</dbReference>
<dbReference type="Proteomes" id="UP001501004">
    <property type="component" value="Unassembled WGS sequence"/>
</dbReference>